<organism evidence="3">
    <name type="scientific">Octactis speculum</name>
    <dbReference type="NCBI Taxonomy" id="3111310"/>
    <lineage>
        <taxon>Eukaryota</taxon>
        <taxon>Sar</taxon>
        <taxon>Stramenopiles</taxon>
        <taxon>Ochrophyta</taxon>
        <taxon>Dictyochophyceae</taxon>
        <taxon>Dictyochales</taxon>
        <taxon>Dictyochaceae</taxon>
        <taxon>Octactis</taxon>
    </lineage>
</organism>
<name>A0A7S2ME33_9STRA</name>
<evidence type="ECO:0008006" key="4">
    <source>
        <dbReference type="Google" id="ProtNLM"/>
    </source>
</evidence>
<dbReference type="InterPro" id="IPR036249">
    <property type="entry name" value="Thioredoxin-like_sf"/>
</dbReference>
<dbReference type="EMBL" id="HBGS01056089">
    <property type="protein sequence ID" value="CAD9478125.1"/>
    <property type="molecule type" value="Transcribed_RNA"/>
</dbReference>
<dbReference type="CDD" id="cd02981">
    <property type="entry name" value="PDI_b_family"/>
    <property type="match status" value="1"/>
</dbReference>
<feature type="region of interest" description="Disordered" evidence="1">
    <location>
        <begin position="286"/>
        <end position="310"/>
    </location>
</feature>
<feature type="signal peptide" evidence="2">
    <location>
        <begin position="1"/>
        <end position="25"/>
    </location>
</feature>
<dbReference type="Gene3D" id="3.40.30.10">
    <property type="entry name" value="Glutaredoxin"/>
    <property type="match status" value="1"/>
</dbReference>
<dbReference type="SUPFAM" id="SSF52833">
    <property type="entry name" value="Thioredoxin-like"/>
    <property type="match status" value="1"/>
</dbReference>
<sequence length="310" mass="35040">MFILRTLPLAAVMAWISLTYFSVDAAEGKVHTGVVNMQFAADAKDLLKDNEVALIVLFDPDNAEQKKMRTILRRVGQSEEFEGVGVAVADSTEQRLLEHFQVTKEMTPFARLYRPFDANGDRPDQQPQKPVILTYDGPWEYSALKSFLYKESLPPVLRLGAMDKTTPALAARTFMSFRQETISKFMVLHHGPLAQETYDELLAYGLKHRDVLSVICVDMSLDRAKEIGHNLLHMSGLERDAVHAKMERPLSIFVGSSATLVYDGFYEAEPLDWFFNDWMEQGAGGCSGTWKDKKKGKKSKKKRKAAKKEL</sequence>
<dbReference type="AlphaFoldDB" id="A0A7S2ME33"/>
<gene>
    <name evidence="3" type="ORF">DSPE1174_LOCUS29186</name>
</gene>
<evidence type="ECO:0000256" key="1">
    <source>
        <dbReference type="SAM" id="MobiDB-lite"/>
    </source>
</evidence>
<evidence type="ECO:0000256" key="2">
    <source>
        <dbReference type="SAM" id="SignalP"/>
    </source>
</evidence>
<keyword evidence="2" id="KW-0732">Signal</keyword>
<proteinExistence type="predicted"/>
<evidence type="ECO:0000313" key="3">
    <source>
        <dbReference type="EMBL" id="CAD9478125.1"/>
    </source>
</evidence>
<reference evidence="3" key="1">
    <citation type="submission" date="2021-01" db="EMBL/GenBank/DDBJ databases">
        <authorList>
            <person name="Corre E."/>
            <person name="Pelletier E."/>
            <person name="Niang G."/>
            <person name="Scheremetjew M."/>
            <person name="Finn R."/>
            <person name="Kale V."/>
            <person name="Holt S."/>
            <person name="Cochrane G."/>
            <person name="Meng A."/>
            <person name="Brown T."/>
            <person name="Cohen L."/>
        </authorList>
    </citation>
    <scope>NUCLEOTIDE SEQUENCE</scope>
    <source>
        <strain evidence="3">CCMP1381</strain>
    </source>
</reference>
<accession>A0A7S2ME33</accession>
<feature type="chain" id="PRO_5030722833" description="Thioredoxin domain-containing protein" evidence="2">
    <location>
        <begin position="26"/>
        <end position="310"/>
    </location>
</feature>
<feature type="compositionally biased region" description="Basic residues" evidence="1">
    <location>
        <begin position="292"/>
        <end position="310"/>
    </location>
</feature>
<protein>
    <recommendedName>
        <fullName evidence="4">Thioredoxin domain-containing protein</fullName>
    </recommendedName>
</protein>